<evidence type="ECO:0000256" key="2">
    <source>
        <dbReference type="ARBA" id="ARBA00022729"/>
    </source>
</evidence>
<evidence type="ECO:0000256" key="3">
    <source>
        <dbReference type="ARBA" id="ARBA00023145"/>
    </source>
</evidence>
<feature type="chain" id="PRO_5043178309" description="Cysteine proteinase" evidence="5">
    <location>
        <begin position="25"/>
        <end position="358"/>
    </location>
</feature>
<dbReference type="Gramene" id="TraesCLE_scaffold_011917_01G000200.1">
    <property type="protein sequence ID" value="TraesCLE_scaffold_011917_01G000200.1"/>
    <property type="gene ID" value="TraesCLE_scaffold_011917_01G000200"/>
</dbReference>
<keyword evidence="9" id="KW-1185">Reference proteome</keyword>
<gene>
    <name evidence="8" type="primary">LOC123130069</name>
</gene>
<dbReference type="InterPro" id="IPR039417">
    <property type="entry name" value="Peptidase_C1A_papain-like"/>
</dbReference>
<dbReference type="Gramene" id="TraesCS6A03G0089700.1">
    <property type="protein sequence ID" value="TraesCS6A03G0089700.1.CDS1"/>
    <property type="gene ID" value="TraesCS6A03G0089700"/>
</dbReference>
<dbReference type="PROSITE" id="PS00640">
    <property type="entry name" value="THIOL_PROTEASE_ASN"/>
    <property type="match status" value="1"/>
</dbReference>
<sequence length="358" mass="40010">MARAIATILLMAIVLAATTPRTSTMDITDRDLASKESLWALYERWCEHHNAGRNLSDMARRFKVFKENARMIHQFNQGDTPYKMSLNLFGDMTDEEVGHMYGSCSNLRSDSGKRRQDWFTHGDVTVPGNIPLHVDWRMRGYDQRPPAVTNVKMQGECGACWAFAATAAVEGINSIRTRNLVSLSVQQLIDCDKGSFGCRGGYVSSAFKYMIKHRGIATATNYPYVAHEHDYCLMPKQKHVVTIDGFKEVPSNDEVALMQAVAAQPVIVVVDPKAFQRYGGGVFVGPCGTNRTHTMTVVGYGTTHDHDPNRRMQYWIIKNSWGAKWGENGYIRMARGAGPSKQGLCGILMEASYPVKKQ</sequence>
<dbReference type="EnsemblPlants" id="TraesCS6A02G039900.1">
    <property type="protein sequence ID" value="TraesCS6A02G039900.1.cds1"/>
    <property type="gene ID" value="TraesCS6A02G039900"/>
</dbReference>
<dbReference type="InterPro" id="IPR013128">
    <property type="entry name" value="Peptidase_C1A"/>
</dbReference>
<dbReference type="STRING" id="4565.A0A3B6NKI8"/>
<evidence type="ECO:0008006" key="10">
    <source>
        <dbReference type="Google" id="ProtNLM"/>
    </source>
</evidence>
<dbReference type="PANTHER" id="PTHR12411">
    <property type="entry name" value="CYSTEINE PROTEASE FAMILY C1-RELATED"/>
    <property type="match status" value="1"/>
</dbReference>
<dbReference type="SMART" id="SM00645">
    <property type="entry name" value="Pept_C1"/>
    <property type="match status" value="1"/>
</dbReference>
<dbReference type="SMR" id="A0A3B6NKI8"/>
<evidence type="ECO:0000256" key="4">
    <source>
        <dbReference type="ARBA" id="ARBA00023157"/>
    </source>
</evidence>
<dbReference type="InterPro" id="IPR000668">
    <property type="entry name" value="Peptidase_C1A_C"/>
</dbReference>
<protein>
    <recommendedName>
        <fullName evidence="10">Cysteine proteinase</fullName>
    </recommendedName>
</protein>
<dbReference type="OMA" id="RQDWFTH"/>
<dbReference type="RefSeq" id="XP_044405959.1">
    <property type="nucleotide sequence ID" value="XM_044550024.1"/>
</dbReference>
<dbReference type="PROSITE" id="PS00139">
    <property type="entry name" value="THIOL_PROTEASE_CYS"/>
    <property type="match status" value="1"/>
</dbReference>
<dbReference type="Pfam" id="PF08246">
    <property type="entry name" value="Inhibitor_I29"/>
    <property type="match status" value="1"/>
</dbReference>
<evidence type="ECO:0000313" key="9">
    <source>
        <dbReference type="Proteomes" id="UP000019116"/>
    </source>
</evidence>
<dbReference type="SMART" id="SM00848">
    <property type="entry name" value="Inhibitor_I29"/>
    <property type="match status" value="1"/>
</dbReference>
<dbReference type="Proteomes" id="UP000019116">
    <property type="component" value="Chromosome 6A"/>
</dbReference>
<evidence type="ECO:0000313" key="8">
    <source>
        <dbReference type="EnsemblPlants" id="TraesCS6A02G039900.1.cds1"/>
    </source>
</evidence>
<dbReference type="GO" id="GO:0005764">
    <property type="term" value="C:lysosome"/>
    <property type="evidence" value="ECO:0000318"/>
    <property type="project" value="GO_Central"/>
</dbReference>
<comment type="similarity">
    <text evidence="1">Belongs to the peptidase C1 family.</text>
</comment>
<dbReference type="KEGG" id="taes:123130069"/>
<dbReference type="SUPFAM" id="SSF54001">
    <property type="entry name" value="Cysteine proteinases"/>
    <property type="match status" value="1"/>
</dbReference>
<reference evidence="8" key="1">
    <citation type="submission" date="2018-08" db="EMBL/GenBank/DDBJ databases">
        <authorList>
            <person name="Rossello M."/>
        </authorList>
    </citation>
    <scope>NUCLEOTIDE SEQUENCE [LARGE SCALE GENOMIC DNA]</scope>
    <source>
        <strain evidence="8">cv. Chinese Spring</strain>
    </source>
</reference>
<dbReference type="Gene3D" id="3.90.70.10">
    <property type="entry name" value="Cysteine proteinases"/>
    <property type="match status" value="1"/>
</dbReference>
<dbReference type="GO" id="GO:0051603">
    <property type="term" value="P:proteolysis involved in protein catabolic process"/>
    <property type="evidence" value="ECO:0000318"/>
    <property type="project" value="GO_Central"/>
</dbReference>
<feature type="signal peptide" evidence="5">
    <location>
        <begin position="1"/>
        <end position="24"/>
    </location>
</feature>
<feature type="domain" description="Cathepsin propeptide inhibitor" evidence="7">
    <location>
        <begin position="42"/>
        <end position="97"/>
    </location>
</feature>
<dbReference type="InterPro" id="IPR000169">
    <property type="entry name" value="Pept_cys_AS"/>
</dbReference>
<dbReference type="CDD" id="cd02248">
    <property type="entry name" value="Peptidase_C1A"/>
    <property type="match status" value="1"/>
</dbReference>
<dbReference type="Gramene" id="TraesCS6A02G039900.1">
    <property type="protein sequence ID" value="TraesCS6A02G039900.1.cds1"/>
    <property type="gene ID" value="TraesCS6A02G039900"/>
</dbReference>
<dbReference type="InterPro" id="IPR025661">
    <property type="entry name" value="Pept_asp_AS"/>
</dbReference>
<evidence type="ECO:0000259" key="6">
    <source>
        <dbReference type="SMART" id="SM00645"/>
    </source>
</evidence>
<reference evidence="8" key="2">
    <citation type="submission" date="2018-10" db="UniProtKB">
        <authorList>
            <consortium name="EnsemblPlants"/>
        </authorList>
    </citation>
    <scope>IDENTIFICATION</scope>
</reference>
<name>A0A3B6NKI8_WHEAT</name>
<organism evidence="8">
    <name type="scientific">Triticum aestivum</name>
    <name type="common">Wheat</name>
    <dbReference type="NCBI Taxonomy" id="4565"/>
    <lineage>
        <taxon>Eukaryota</taxon>
        <taxon>Viridiplantae</taxon>
        <taxon>Streptophyta</taxon>
        <taxon>Embryophyta</taxon>
        <taxon>Tracheophyta</taxon>
        <taxon>Spermatophyta</taxon>
        <taxon>Magnoliopsida</taxon>
        <taxon>Liliopsida</taxon>
        <taxon>Poales</taxon>
        <taxon>Poaceae</taxon>
        <taxon>BOP clade</taxon>
        <taxon>Pooideae</taxon>
        <taxon>Triticodae</taxon>
        <taxon>Triticeae</taxon>
        <taxon>Triticinae</taxon>
        <taxon>Triticum</taxon>
    </lineage>
</organism>
<dbReference type="FunFam" id="3.90.70.10:FF:000204">
    <property type="entry name" value="Papain"/>
    <property type="match status" value="1"/>
</dbReference>
<evidence type="ECO:0000256" key="5">
    <source>
        <dbReference type="SAM" id="SignalP"/>
    </source>
</evidence>
<keyword evidence="2 5" id="KW-0732">Signal</keyword>
<keyword evidence="3" id="KW-0865">Zymogen</keyword>
<dbReference type="InterPro" id="IPR013201">
    <property type="entry name" value="Prot_inhib_I29"/>
</dbReference>
<proteinExistence type="inferred from homology"/>
<dbReference type="GO" id="GO:0004197">
    <property type="term" value="F:cysteine-type endopeptidase activity"/>
    <property type="evidence" value="ECO:0000318"/>
    <property type="project" value="GO_Central"/>
</dbReference>
<keyword evidence="4" id="KW-1015">Disulfide bond</keyword>
<dbReference type="InterPro" id="IPR038765">
    <property type="entry name" value="Papain-like_cys_pep_sf"/>
</dbReference>
<dbReference type="OrthoDB" id="598796at2759"/>
<evidence type="ECO:0000256" key="1">
    <source>
        <dbReference type="ARBA" id="ARBA00008455"/>
    </source>
</evidence>
<dbReference type="AlphaFoldDB" id="A0A3B6NKI8"/>
<dbReference type="GO" id="GO:0005615">
    <property type="term" value="C:extracellular space"/>
    <property type="evidence" value="ECO:0000318"/>
    <property type="project" value="GO_Central"/>
</dbReference>
<dbReference type="PRINTS" id="PR00705">
    <property type="entry name" value="PAPAIN"/>
</dbReference>
<evidence type="ECO:0000259" key="7">
    <source>
        <dbReference type="SMART" id="SM00848"/>
    </source>
</evidence>
<accession>A0A3B6NKI8</accession>
<dbReference type="GeneID" id="123130069"/>
<dbReference type="Pfam" id="PF00112">
    <property type="entry name" value="Peptidase_C1"/>
    <property type="match status" value="1"/>
</dbReference>
<feature type="domain" description="Peptidase C1A papain C-terminal" evidence="6">
    <location>
        <begin position="130"/>
        <end position="355"/>
    </location>
</feature>
<dbReference type="Gramene" id="TraesPARA_EIv1.0_1897510.1">
    <property type="protein sequence ID" value="TraesPARA_EIv1.0_1897510.1.CDS1"/>
    <property type="gene ID" value="TraesPARA_EIv1.0_1897510"/>
</dbReference>